<dbReference type="Gene3D" id="2.10.109.10">
    <property type="entry name" value="Umud Fragment, subunit A"/>
    <property type="match status" value="1"/>
</dbReference>
<keyword evidence="3" id="KW-0804">Transcription</keyword>
<dbReference type="AlphaFoldDB" id="A0A1Y4IPI6"/>
<name>A0A1Y4IPI6_PARDI</name>
<dbReference type="InterPro" id="IPR015927">
    <property type="entry name" value="Peptidase_S24_S26A/B/C"/>
</dbReference>
<comment type="caution">
    <text evidence="5">The sequence shown here is derived from an EMBL/GenBank/DDBJ whole genome shotgun (WGS) entry which is preliminary data.</text>
</comment>
<protein>
    <recommendedName>
        <fullName evidence="4">Peptidase S24/S26A/S26B/S26C domain-containing protein</fullName>
    </recommendedName>
</protein>
<evidence type="ECO:0000256" key="1">
    <source>
        <dbReference type="ARBA" id="ARBA00023015"/>
    </source>
</evidence>
<evidence type="ECO:0000256" key="3">
    <source>
        <dbReference type="ARBA" id="ARBA00023163"/>
    </source>
</evidence>
<dbReference type="InterPro" id="IPR036286">
    <property type="entry name" value="LexA/Signal_pep-like_sf"/>
</dbReference>
<reference evidence="6" key="1">
    <citation type="submission" date="2017-04" db="EMBL/GenBank/DDBJ databases">
        <title>Function of individual gut microbiota members based on whole genome sequencing of pure cultures obtained from chicken caecum.</title>
        <authorList>
            <person name="Medvecky M."/>
            <person name="Cejkova D."/>
            <person name="Polansky O."/>
            <person name="Karasova D."/>
            <person name="Kubasova T."/>
            <person name="Cizek A."/>
            <person name="Rychlik I."/>
        </authorList>
    </citation>
    <scope>NUCLEOTIDE SEQUENCE [LARGE SCALE GENOMIC DNA]</scope>
    <source>
        <strain evidence="6">An199</strain>
    </source>
</reference>
<dbReference type="EMBL" id="NFJX01000004">
    <property type="protein sequence ID" value="OUP20459.1"/>
    <property type="molecule type" value="Genomic_DNA"/>
</dbReference>
<dbReference type="PANTHER" id="PTHR40661">
    <property type="match status" value="1"/>
</dbReference>
<dbReference type="GO" id="GO:0003677">
    <property type="term" value="F:DNA binding"/>
    <property type="evidence" value="ECO:0007669"/>
    <property type="project" value="UniProtKB-KW"/>
</dbReference>
<evidence type="ECO:0000259" key="4">
    <source>
        <dbReference type="Pfam" id="PF00717"/>
    </source>
</evidence>
<gene>
    <name evidence="5" type="ORF">B5F32_05905</name>
</gene>
<sequence>METILQRIEKIALNEGIKITSFEKKIGASKGVLSRAINNGTDIQSKWLQSIVDNFPQYSAAWLLTGEGEMLKGESVYDDIVRIPMVDISVAAGAGYCNKDYVEELEMISLPRSMVSHGHSFICVRVKGHSMAPSILDGGYLIIHKLERSEWMNIRDGYVYVVSDNEGRAFVKRLKNRLRENGFVVCMSDNADKQNYPNFNLMEEELNTIWYAEWYFSAKIPNIQDSYYHKQAELEDRFDDLSAQVRHLTSLIKYK</sequence>
<dbReference type="Pfam" id="PF00717">
    <property type="entry name" value="Peptidase_S24"/>
    <property type="match status" value="1"/>
</dbReference>
<keyword evidence="2" id="KW-0238">DNA-binding</keyword>
<dbReference type="CDD" id="cd06462">
    <property type="entry name" value="Peptidase_S24_S26"/>
    <property type="match status" value="1"/>
</dbReference>
<dbReference type="SUPFAM" id="SSF51306">
    <property type="entry name" value="LexA/Signal peptidase"/>
    <property type="match status" value="1"/>
</dbReference>
<evidence type="ECO:0000313" key="6">
    <source>
        <dbReference type="Proteomes" id="UP000195950"/>
    </source>
</evidence>
<dbReference type="RefSeq" id="WP_087343185.1">
    <property type="nucleotide sequence ID" value="NZ_NFJX01000004.1"/>
</dbReference>
<feature type="domain" description="Peptidase S24/S26A/S26B/S26C" evidence="4">
    <location>
        <begin position="85"/>
        <end position="192"/>
    </location>
</feature>
<proteinExistence type="predicted"/>
<evidence type="ECO:0000256" key="2">
    <source>
        <dbReference type="ARBA" id="ARBA00023125"/>
    </source>
</evidence>
<dbReference type="Proteomes" id="UP000195950">
    <property type="component" value="Unassembled WGS sequence"/>
</dbReference>
<organism evidence="5 6">
    <name type="scientific">Parabacteroides distasonis</name>
    <dbReference type="NCBI Taxonomy" id="823"/>
    <lineage>
        <taxon>Bacteria</taxon>
        <taxon>Pseudomonadati</taxon>
        <taxon>Bacteroidota</taxon>
        <taxon>Bacteroidia</taxon>
        <taxon>Bacteroidales</taxon>
        <taxon>Tannerellaceae</taxon>
        <taxon>Parabacteroides</taxon>
    </lineage>
</organism>
<accession>A0A1Y4IPI6</accession>
<evidence type="ECO:0000313" key="5">
    <source>
        <dbReference type="EMBL" id="OUP20459.1"/>
    </source>
</evidence>
<dbReference type="PANTHER" id="PTHR40661:SF3">
    <property type="entry name" value="FELS-1 PROPHAGE TRANSCRIPTIONAL REGULATOR"/>
    <property type="match status" value="1"/>
</dbReference>
<keyword evidence="1" id="KW-0805">Transcription regulation</keyword>